<dbReference type="Proteomes" id="UP000032534">
    <property type="component" value="Unassembled WGS sequence"/>
</dbReference>
<reference evidence="1 2" key="1">
    <citation type="submission" date="2014-11" db="EMBL/GenBank/DDBJ databases">
        <title>Draft Genome Sequences of Paenibacillus polymyxa NRRL B-30509 and Paenibacillus terrae NRRL B-30644, Strains from a Poultry Environment that Produce Tridecaptin A and Paenicidins.</title>
        <authorList>
            <person name="van Belkum M.J."/>
            <person name="Lohans C.T."/>
            <person name="Vederas J.C."/>
        </authorList>
    </citation>
    <scope>NUCLEOTIDE SEQUENCE [LARGE SCALE GENOMIC DNA]</scope>
    <source>
        <strain evidence="1 2">NRRL B-30644</strain>
    </source>
</reference>
<comment type="caution">
    <text evidence="1">The sequence shown here is derived from an EMBL/GenBank/DDBJ whole genome shotgun (WGS) entry which is preliminary data.</text>
</comment>
<dbReference type="EMBL" id="JTHP01000009">
    <property type="protein sequence ID" value="KJD46315.1"/>
    <property type="molecule type" value="Genomic_DNA"/>
</dbReference>
<protein>
    <submittedName>
        <fullName evidence="1">Uncharacterized protein</fullName>
    </submittedName>
</protein>
<dbReference type="RefSeq" id="WP_044645460.1">
    <property type="nucleotide sequence ID" value="NZ_JTHP01000009.1"/>
</dbReference>
<organism evidence="1 2">
    <name type="scientific">Paenibacillus terrae</name>
    <dbReference type="NCBI Taxonomy" id="159743"/>
    <lineage>
        <taxon>Bacteria</taxon>
        <taxon>Bacillati</taxon>
        <taxon>Bacillota</taxon>
        <taxon>Bacilli</taxon>
        <taxon>Bacillales</taxon>
        <taxon>Paenibacillaceae</taxon>
        <taxon>Paenibacillus</taxon>
    </lineage>
</organism>
<evidence type="ECO:0000313" key="1">
    <source>
        <dbReference type="EMBL" id="KJD46315.1"/>
    </source>
</evidence>
<sequence>MSVIISQQISATGVKEYTKVIKTLDSHFTPLVGQKIRDTAFGDMQYYDVEDVFIDLAENEYWVILPAVLLHTDDIEDVRDAVREYRSHGWECTKPL</sequence>
<proteinExistence type="predicted"/>
<dbReference type="AlphaFoldDB" id="A0A0D7X4I4"/>
<gene>
    <name evidence="1" type="ORF">QD47_07050</name>
</gene>
<evidence type="ECO:0000313" key="2">
    <source>
        <dbReference type="Proteomes" id="UP000032534"/>
    </source>
</evidence>
<dbReference type="OrthoDB" id="2631702at2"/>
<dbReference type="PATRIC" id="fig|159743.3.peg.1544"/>
<keyword evidence="2" id="KW-1185">Reference proteome</keyword>
<accession>A0A0D7X4I4</accession>
<name>A0A0D7X4I4_9BACL</name>